<dbReference type="PROSITE" id="PS51257">
    <property type="entry name" value="PROKAR_LIPOPROTEIN"/>
    <property type="match status" value="1"/>
</dbReference>
<organism evidence="2 3">
    <name type="scientific">Peredibacter starrii</name>
    <dbReference type="NCBI Taxonomy" id="28202"/>
    <lineage>
        <taxon>Bacteria</taxon>
        <taxon>Pseudomonadati</taxon>
        <taxon>Bdellovibrionota</taxon>
        <taxon>Bacteriovoracia</taxon>
        <taxon>Bacteriovoracales</taxon>
        <taxon>Bacteriovoracaceae</taxon>
        <taxon>Peredibacter</taxon>
    </lineage>
</organism>
<protein>
    <submittedName>
        <fullName evidence="2">Uncharacterized protein</fullName>
    </submittedName>
</protein>
<name>A0AAX4HLP3_9BACT</name>
<dbReference type="RefSeq" id="WP_321392510.1">
    <property type="nucleotide sequence ID" value="NZ_CP139487.1"/>
</dbReference>
<sequence>MPKIFLFVLNALFLIGGSCNLGNFSILPALPMFCFQIYMLDWGKNFYRAVIIVYVVSLALFVSQYVYPKLYFPLIGNKVVINQDACITPFGEKAQQWYLESDCKNLTASDGKIRKLNKGSHYEVDSVSNSNSVSLKSEFFLKLKYENSLITVSDNYKNIITNEGKSIQPVLRPIFYYLSNLMIYPVVPLMLFL</sequence>
<gene>
    <name evidence="2" type="ORF">SOO65_15955</name>
</gene>
<keyword evidence="1" id="KW-0812">Transmembrane</keyword>
<evidence type="ECO:0000256" key="1">
    <source>
        <dbReference type="SAM" id="Phobius"/>
    </source>
</evidence>
<reference evidence="2 3" key="1">
    <citation type="submission" date="2023-11" db="EMBL/GenBank/DDBJ databases">
        <title>Peredibacter starrii A3.12.</title>
        <authorList>
            <person name="Mitchell R.J."/>
        </authorList>
    </citation>
    <scope>NUCLEOTIDE SEQUENCE [LARGE SCALE GENOMIC DNA]</scope>
    <source>
        <strain evidence="2 3">A3.12</strain>
    </source>
</reference>
<keyword evidence="3" id="KW-1185">Reference proteome</keyword>
<evidence type="ECO:0000313" key="3">
    <source>
        <dbReference type="Proteomes" id="UP001324634"/>
    </source>
</evidence>
<dbReference type="EMBL" id="CP139487">
    <property type="protein sequence ID" value="WPU64189.1"/>
    <property type="molecule type" value="Genomic_DNA"/>
</dbReference>
<proteinExistence type="predicted"/>
<dbReference type="AlphaFoldDB" id="A0AAX4HLP3"/>
<keyword evidence="1" id="KW-1133">Transmembrane helix</keyword>
<keyword evidence="1" id="KW-0472">Membrane</keyword>
<dbReference type="KEGG" id="psti:SOO65_15955"/>
<evidence type="ECO:0000313" key="2">
    <source>
        <dbReference type="EMBL" id="WPU64189.1"/>
    </source>
</evidence>
<dbReference type="Proteomes" id="UP001324634">
    <property type="component" value="Chromosome"/>
</dbReference>
<feature type="transmembrane region" description="Helical" evidence="1">
    <location>
        <begin position="45"/>
        <end position="67"/>
    </location>
</feature>
<accession>A0AAX4HLP3</accession>